<dbReference type="Gene3D" id="3.40.50.620">
    <property type="entry name" value="HUPs"/>
    <property type="match status" value="1"/>
</dbReference>
<accession>A0A2T1C4V3</accession>
<dbReference type="PANTHER" id="PTHR43284:SF1">
    <property type="entry name" value="ASPARAGINE SYNTHETASE"/>
    <property type="match status" value="1"/>
</dbReference>
<dbReference type="GO" id="GO:0006529">
    <property type="term" value="P:asparagine biosynthetic process"/>
    <property type="evidence" value="ECO:0007669"/>
    <property type="project" value="UniProtKB-KW"/>
</dbReference>
<keyword evidence="7" id="KW-0315">Glutamine amidotransferase</keyword>
<comment type="pathway">
    <text evidence="1">Amino-acid biosynthesis; L-asparagine biosynthesis; L-asparagine from L-aspartate (L-Gln route): step 1/1.</text>
</comment>
<proteinExistence type="inferred from homology"/>
<dbReference type="Proteomes" id="UP000238762">
    <property type="component" value="Unassembled WGS sequence"/>
</dbReference>
<dbReference type="InterPro" id="IPR006426">
    <property type="entry name" value="Asn_synth_AEB"/>
</dbReference>
<evidence type="ECO:0000313" key="11">
    <source>
        <dbReference type="EMBL" id="PSB03312.1"/>
    </source>
</evidence>
<dbReference type="CDD" id="cd00712">
    <property type="entry name" value="AsnB"/>
    <property type="match status" value="1"/>
</dbReference>
<dbReference type="Gene3D" id="3.60.20.10">
    <property type="entry name" value="Glutamine Phosphoribosylpyrophosphate, subunit 1, domain 1"/>
    <property type="match status" value="1"/>
</dbReference>
<evidence type="ECO:0000256" key="7">
    <source>
        <dbReference type="ARBA" id="ARBA00022962"/>
    </source>
</evidence>
<evidence type="ECO:0000256" key="4">
    <source>
        <dbReference type="ARBA" id="ARBA00022741"/>
    </source>
</evidence>
<dbReference type="PIRSF" id="PIRSF001589">
    <property type="entry name" value="Asn_synthetase_glu-h"/>
    <property type="match status" value="1"/>
</dbReference>
<name>A0A2T1C4V3_9CYAN</name>
<dbReference type="EMBL" id="PVWJ01000035">
    <property type="protein sequence ID" value="PSB03312.1"/>
    <property type="molecule type" value="Genomic_DNA"/>
</dbReference>
<evidence type="ECO:0000313" key="12">
    <source>
        <dbReference type="Proteomes" id="UP000238762"/>
    </source>
</evidence>
<dbReference type="NCBIfam" id="TIGR01536">
    <property type="entry name" value="asn_synth_AEB"/>
    <property type="match status" value="1"/>
</dbReference>
<dbReference type="PROSITE" id="PS51278">
    <property type="entry name" value="GATASE_TYPE_2"/>
    <property type="match status" value="1"/>
</dbReference>
<evidence type="ECO:0000256" key="6">
    <source>
        <dbReference type="ARBA" id="ARBA00022888"/>
    </source>
</evidence>
<dbReference type="GO" id="GO:0004066">
    <property type="term" value="F:asparagine synthase (glutamine-hydrolyzing) activity"/>
    <property type="evidence" value="ECO:0007669"/>
    <property type="project" value="UniProtKB-EC"/>
</dbReference>
<dbReference type="InterPro" id="IPR014729">
    <property type="entry name" value="Rossmann-like_a/b/a_fold"/>
</dbReference>
<comment type="catalytic activity">
    <reaction evidence="8">
        <text>L-aspartate + L-glutamine + ATP + H2O = L-asparagine + L-glutamate + AMP + diphosphate + H(+)</text>
        <dbReference type="Rhea" id="RHEA:12228"/>
        <dbReference type="ChEBI" id="CHEBI:15377"/>
        <dbReference type="ChEBI" id="CHEBI:15378"/>
        <dbReference type="ChEBI" id="CHEBI:29985"/>
        <dbReference type="ChEBI" id="CHEBI:29991"/>
        <dbReference type="ChEBI" id="CHEBI:30616"/>
        <dbReference type="ChEBI" id="CHEBI:33019"/>
        <dbReference type="ChEBI" id="CHEBI:58048"/>
        <dbReference type="ChEBI" id="CHEBI:58359"/>
        <dbReference type="ChEBI" id="CHEBI:456215"/>
        <dbReference type="EC" id="6.3.5.4"/>
    </reaction>
</comment>
<protein>
    <recommendedName>
        <fullName evidence="3">asparagine synthase (glutamine-hydrolyzing)</fullName>
        <ecNumber evidence="3">6.3.5.4</ecNumber>
    </recommendedName>
</protein>
<dbReference type="CDD" id="cd01991">
    <property type="entry name" value="Asn_synthase_B_C"/>
    <property type="match status" value="1"/>
</dbReference>
<organism evidence="11 12">
    <name type="scientific">Merismopedia glauca CCAP 1448/3</name>
    <dbReference type="NCBI Taxonomy" id="1296344"/>
    <lineage>
        <taxon>Bacteria</taxon>
        <taxon>Bacillati</taxon>
        <taxon>Cyanobacteriota</taxon>
        <taxon>Cyanophyceae</taxon>
        <taxon>Synechococcales</taxon>
        <taxon>Merismopediaceae</taxon>
        <taxon>Merismopedia</taxon>
    </lineage>
</organism>
<reference evidence="11 12" key="1">
    <citation type="submission" date="2018-02" db="EMBL/GenBank/DDBJ databases">
        <authorList>
            <person name="Cohen D.B."/>
            <person name="Kent A.D."/>
        </authorList>
    </citation>
    <scope>NUCLEOTIDE SEQUENCE [LARGE SCALE GENOMIC DNA]</scope>
    <source>
        <strain evidence="11 12">CCAP 1448/3</strain>
    </source>
</reference>
<dbReference type="InterPro" id="IPR029055">
    <property type="entry name" value="Ntn_hydrolases_N"/>
</dbReference>
<dbReference type="Pfam" id="PF00733">
    <property type="entry name" value="Asn_synthase"/>
    <property type="match status" value="1"/>
</dbReference>
<evidence type="ECO:0000256" key="9">
    <source>
        <dbReference type="PIRSR" id="PIRSR001589-2"/>
    </source>
</evidence>
<dbReference type="Pfam" id="PF13537">
    <property type="entry name" value="GATase_7"/>
    <property type="match status" value="1"/>
</dbReference>
<comment type="similarity">
    <text evidence="2">Belongs to the asparagine synthetase family.</text>
</comment>
<dbReference type="InterPro" id="IPR017932">
    <property type="entry name" value="GATase_2_dom"/>
</dbReference>
<evidence type="ECO:0000256" key="5">
    <source>
        <dbReference type="ARBA" id="ARBA00022840"/>
    </source>
</evidence>
<dbReference type="SUPFAM" id="SSF52402">
    <property type="entry name" value="Adenine nucleotide alpha hydrolases-like"/>
    <property type="match status" value="1"/>
</dbReference>
<dbReference type="InterPro" id="IPR051786">
    <property type="entry name" value="ASN_synthetase/amidase"/>
</dbReference>
<feature type="binding site" evidence="9">
    <location>
        <position position="96"/>
    </location>
    <ligand>
        <name>L-glutamine</name>
        <dbReference type="ChEBI" id="CHEBI:58359"/>
    </ligand>
</feature>
<gene>
    <name evidence="11" type="primary">asnB</name>
    <name evidence="11" type="ORF">C7B64_09050</name>
</gene>
<evidence type="ECO:0000256" key="2">
    <source>
        <dbReference type="ARBA" id="ARBA00005752"/>
    </source>
</evidence>
<dbReference type="NCBIfam" id="NF033535">
    <property type="entry name" value="lass_lactam_cya"/>
    <property type="match status" value="1"/>
</dbReference>
<comment type="caution">
    <text evidence="11">The sequence shown here is derived from an EMBL/GenBank/DDBJ whole genome shotgun (WGS) entry which is preliminary data.</text>
</comment>
<dbReference type="AlphaFoldDB" id="A0A2T1C4V3"/>
<feature type="domain" description="Glutamine amidotransferase type-2" evidence="10">
    <location>
        <begin position="2"/>
        <end position="185"/>
    </location>
</feature>
<dbReference type="OrthoDB" id="9763290at2"/>
<dbReference type="GO" id="GO:0005524">
    <property type="term" value="F:ATP binding"/>
    <property type="evidence" value="ECO:0007669"/>
    <property type="project" value="UniProtKB-KW"/>
</dbReference>
<dbReference type="PANTHER" id="PTHR43284">
    <property type="entry name" value="ASPARAGINE SYNTHETASE (GLUTAMINE-HYDROLYZING)"/>
    <property type="match status" value="1"/>
</dbReference>
<dbReference type="InterPro" id="IPR033738">
    <property type="entry name" value="AsnB_N"/>
</dbReference>
<keyword evidence="12" id="KW-1185">Reference proteome</keyword>
<keyword evidence="4 9" id="KW-0547">Nucleotide-binding</keyword>
<keyword evidence="6" id="KW-0028">Amino-acid biosynthesis</keyword>
<dbReference type="RefSeq" id="WP_106288319.1">
    <property type="nucleotide sequence ID" value="NZ_CAWNTC010000009.1"/>
</dbReference>
<evidence type="ECO:0000256" key="1">
    <source>
        <dbReference type="ARBA" id="ARBA00005187"/>
    </source>
</evidence>
<sequence>MSAIAGIYYLDNRVIQSTDLEPMMNSLAHRGVNDSGIWCEDGIGFGHQMLWVTPESMIEKLPLVSQNSSFVITADARIDNRDELISSLGVTSQVTDTQLILSAYEKWGEGCLEHLVGDFAFAIWDSIRKQLFCARDHFGVKPFFYHYSPQIFVFGTEITAVLSVPEVPRQINKTRIGEYLIPALEDKITTFYEDIWRLPPAHYAICSRQGFQIKSYGSLDPTRKIELESDEAYAAAFRDIFTQAVKCRLRSAFPVGSTLSGGLDSSSITCVAREILKKSSKPNLHTFSAIFDTVTQCDERPYINAVVAQGNLNSHYVCADTLSPLTDIERMLSHQGEAFFAPNLFMHWGLYGAAQQQGMRVFLDGMDGDTTVSHGIAYLTELASTWRWFTLAEEIKLLAQRFSSSPRKLLWIYGIRPLVPQTILRLWQILYRGKKFSWNDNPTINPKFAREIALEERLQAFKSNPAKTARESHYRGLSHGMMPYILEVADPAAAAFHLEPRYPFFDKRLVEFCLAIPPEQKISQGWTRMVMRRAMENILPPKVQWRGGKANLSANFIHGLSKGDRPLLDEIILKDPTILAPYLDINRLHQVYHQFIDRGSNSDGITIWKAAILALWLQQSK</sequence>
<evidence type="ECO:0000256" key="3">
    <source>
        <dbReference type="ARBA" id="ARBA00012737"/>
    </source>
</evidence>
<dbReference type="GO" id="GO:0005829">
    <property type="term" value="C:cytosol"/>
    <property type="evidence" value="ECO:0007669"/>
    <property type="project" value="TreeGrafter"/>
</dbReference>
<keyword evidence="6" id="KW-0061">Asparagine biosynthesis</keyword>
<dbReference type="EC" id="6.3.5.4" evidence="3"/>
<keyword evidence="5 9" id="KW-0067">ATP-binding</keyword>
<evidence type="ECO:0000256" key="8">
    <source>
        <dbReference type="ARBA" id="ARBA00048741"/>
    </source>
</evidence>
<evidence type="ECO:0000259" key="10">
    <source>
        <dbReference type="PROSITE" id="PS51278"/>
    </source>
</evidence>
<reference evidence="11 12" key="2">
    <citation type="submission" date="2018-03" db="EMBL/GenBank/DDBJ databases">
        <title>The ancient ancestry and fast evolution of plastids.</title>
        <authorList>
            <person name="Moore K.R."/>
            <person name="Magnabosco C."/>
            <person name="Momper L."/>
            <person name="Gold D.A."/>
            <person name="Bosak T."/>
            <person name="Fournier G.P."/>
        </authorList>
    </citation>
    <scope>NUCLEOTIDE SEQUENCE [LARGE SCALE GENOMIC DNA]</scope>
    <source>
        <strain evidence="11 12">CCAP 1448/3</strain>
    </source>
</reference>
<dbReference type="SUPFAM" id="SSF56235">
    <property type="entry name" value="N-terminal nucleophile aminohydrolases (Ntn hydrolases)"/>
    <property type="match status" value="1"/>
</dbReference>
<dbReference type="InterPro" id="IPR001962">
    <property type="entry name" value="Asn_synthase"/>
</dbReference>